<dbReference type="Gene3D" id="3.40.50.2300">
    <property type="match status" value="1"/>
</dbReference>
<dbReference type="EMBL" id="AUXT01000147">
    <property type="protein sequence ID" value="KZN48267.1"/>
    <property type="molecule type" value="Genomic_DNA"/>
</dbReference>
<organism evidence="3 4">
    <name type="scientific">Pseudoalteromonas luteoviolacea NCIMB 1942</name>
    <dbReference type="NCBI Taxonomy" id="1365253"/>
    <lineage>
        <taxon>Bacteria</taxon>
        <taxon>Pseudomonadati</taxon>
        <taxon>Pseudomonadota</taxon>
        <taxon>Gammaproteobacteria</taxon>
        <taxon>Alteromonadales</taxon>
        <taxon>Pseudoalteromonadaceae</taxon>
        <taxon>Pseudoalteromonas</taxon>
    </lineage>
</organism>
<evidence type="ECO:0000259" key="2">
    <source>
        <dbReference type="PROSITE" id="PS50110"/>
    </source>
</evidence>
<name>A0A167D083_9GAMM</name>
<evidence type="ECO:0000313" key="4">
    <source>
        <dbReference type="Proteomes" id="UP000076587"/>
    </source>
</evidence>
<dbReference type="InterPro" id="IPR001789">
    <property type="entry name" value="Sig_transdc_resp-reg_receiver"/>
</dbReference>
<dbReference type="InterPro" id="IPR011006">
    <property type="entry name" value="CheY-like_superfamily"/>
</dbReference>
<comment type="caution">
    <text evidence="3">The sequence shown here is derived from an EMBL/GenBank/DDBJ whole genome shotgun (WGS) entry which is preliminary data.</text>
</comment>
<dbReference type="PATRIC" id="fig|1365253.3.peg.1923"/>
<dbReference type="SUPFAM" id="SSF52172">
    <property type="entry name" value="CheY-like"/>
    <property type="match status" value="1"/>
</dbReference>
<dbReference type="AlphaFoldDB" id="A0A167D083"/>
<evidence type="ECO:0000313" key="3">
    <source>
        <dbReference type="EMBL" id="KZN48267.1"/>
    </source>
</evidence>
<sequence>MTAWSNTDLIIQAMQLGASDFIEKPWQNQRLEQIVQQQLRITGLAKSNSALKQALTPASELPVWQSAVMQQFMTQLKSKT</sequence>
<comment type="caution">
    <text evidence="1">Lacks conserved residue(s) required for the propagation of feature annotation.</text>
</comment>
<protein>
    <recommendedName>
        <fullName evidence="2">Response regulatory domain-containing protein</fullName>
    </recommendedName>
</protein>
<dbReference type="PROSITE" id="PS50110">
    <property type="entry name" value="RESPONSE_REGULATORY"/>
    <property type="match status" value="1"/>
</dbReference>
<dbReference type="Proteomes" id="UP000076587">
    <property type="component" value="Unassembled WGS sequence"/>
</dbReference>
<accession>A0A167D083</accession>
<dbReference type="GO" id="GO:0000160">
    <property type="term" value="P:phosphorelay signal transduction system"/>
    <property type="evidence" value="ECO:0007669"/>
    <property type="project" value="InterPro"/>
</dbReference>
<reference evidence="3 4" key="1">
    <citation type="submission" date="2013-07" db="EMBL/GenBank/DDBJ databases">
        <title>Comparative Genomic and Metabolomic Analysis of Twelve Strains of Pseudoalteromonas luteoviolacea.</title>
        <authorList>
            <person name="Vynne N.G."/>
            <person name="Mansson M."/>
            <person name="Gram L."/>
        </authorList>
    </citation>
    <scope>NUCLEOTIDE SEQUENCE [LARGE SCALE GENOMIC DNA]</scope>
    <source>
        <strain evidence="3 4">NCIMB 1942</strain>
    </source>
</reference>
<feature type="domain" description="Response regulatory" evidence="2">
    <location>
        <begin position="1"/>
        <end position="39"/>
    </location>
</feature>
<evidence type="ECO:0000256" key="1">
    <source>
        <dbReference type="PROSITE-ProRule" id="PRU00169"/>
    </source>
</evidence>
<proteinExistence type="predicted"/>
<gene>
    <name evidence="3" type="ORF">N482_08340</name>
</gene>